<reference evidence="3 4" key="1">
    <citation type="journal article" date="2014" name="Genome Announc.">
        <title>Draft genome sequence of the pathogenic fungus Scedosporium apiospermum.</title>
        <authorList>
            <person name="Vandeputte P."/>
            <person name="Ghamrawi S."/>
            <person name="Rechenmann M."/>
            <person name="Iltis A."/>
            <person name="Giraud S."/>
            <person name="Fleury M."/>
            <person name="Thornton C."/>
            <person name="Delhaes L."/>
            <person name="Meyer W."/>
            <person name="Papon N."/>
            <person name="Bouchara J.P."/>
        </authorList>
    </citation>
    <scope>NUCLEOTIDE SEQUENCE [LARGE SCALE GENOMIC DNA]</scope>
    <source>
        <strain evidence="3 4">IHEM 14462</strain>
    </source>
</reference>
<feature type="region of interest" description="Disordered" evidence="1">
    <location>
        <begin position="279"/>
        <end position="298"/>
    </location>
</feature>
<dbReference type="Proteomes" id="UP000028545">
    <property type="component" value="Unassembled WGS sequence"/>
</dbReference>
<organism evidence="3 4">
    <name type="scientific">Pseudallescheria apiosperma</name>
    <name type="common">Scedosporium apiospermum</name>
    <dbReference type="NCBI Taxonomy" id="563466"/>
    <lineage>
        <taxon>Eukaryota</taxon>
        <taxon>Fungi</taxon>
        <taxon>Dikarya</taxon>
        <taxon>Ascomycota</taxon>
        <taxon>Pezizomycotina</taxon>
        <taxon>Sordariomycetes</taxon>
        <taxon>Hypocreomycetidae</taxon>
        <taxon>Microascales</taxon>
        <taxon>Microascaceae</taxon>
        <taxon>Scedosporium</taxon>
    </lineage>
</organism>
<name>A0A084FZJ8_PSEDA</name>
<comment type="caution">
    <text evidence="3">The sequence shown here is derived from an EMBL/GenBank/DDBJ whole genome shotgun (WGS) entry which is preliminary data.</text>
</comment>
<keyword evidence="4" id="KW-1185">Reference proteome</keyword>
<dbReference type="SUPFAM" id="SSF56112">
    <property type="entry name" value="Protein kinase-like (PK-like)"/>
    <property type="match status" value="1"/>
</dbReference>
<evidence type="ECO:0000313" key="4">
    <source>
        <dbReference type="Proteomes" id="UP000028545"/>
    </source>
</evidence>
<gene>
    <name evidence="3" type="ORF">SAPIO_CDS8408</name>
</gene>
<dbReference type="AlphaFoldDB" id="A0A084FZJ8"/>
<dbReference type="KEGG" id="sapo:SAPIO_CDS8408"/>
<dbReference type="InterPro" id="IPR011009">
    <property type="entry name" value="Kinase-like_dom_sf"/>
</dbReference>
<dbReference type="EMBL" id="JOWA01000121">
    <property type="protein sequence ID" value="KEZ40510.1"/>
    <property type="molecule type" value="Genomic_DNA"/>
</dbReference>
<accession>A0A084FZJ8</accession>
<dbReference type="InterPro" id="IPR002575">
    <property type="entry name" value="Aminoglycoside_PTrfase"/>
</dbReference>
<feature type="domain" description="Aminoglycoside phosphotransferase" evidence="2">
    <location>
        <begin position="74"/>
        <end position="109"/>
    </location>
</feature>
<dbReference type="OrthoDB" id="3645574at2759"/>
<dbReference type="Pfam" id="PF01636">
    <property type="entry name" value="APH"/>
    <property type="match status" value="1"/>
</dbReference>
<dbReference type="VEuPathDB" id="FungiDB:SAPIO_CDS8408"/>
<dbReference type="GeneID" id="27727480"/>
<protein>
    <recommendedName>
        <fullName evidence="2">Aminoglycoside phosphotransferase domain-containing protein</fullName>
    </recommendedName>
</protein>
<dbReference type="RefSeq" id="XP_016640309.1">
    <property type="nucleotide sequence ID" value="XM_016790046.1"/>
</dbReference>
<evidence type="ECO:0000313" key="3">
    <source>
        <dbReference type="EMBL" id="KEZ40510.1"/>
    </source>
</evidence>
<sequence length="298" mass="34311">MTDSEERVEFPSGLGLTFEEAIADESNVLEKIRCSREVLEFKQSLASQSSTLESLVAHHLGLRSGISAHQFYPNARRSGPFVFQLTDLHPGNFLVDDDCNITAIVDLEWMVSHPVDMLALPSCRPQWEEPFAVIYDYFMNLFEEEERLMDTLELETALDRVTLSSIMRETLDTRRYWFNYSLSSVDAMYLLTQFRLFPMFNFPIVPATVYPAPLLWAPDANQLVAKKLRDREEYLAKIAALYGKAPPPVKPEPEAADPKERREMREAMRSILKYMGAEDDELNERITSQVRKQGDRDD</sequence>
<evidence type="ECO:0000256" key="1">
    <source>
        <dbReference type="SAM" id="MobiDB-lite"/>
    </source>
</evidence>
<proteinExistence type="predicted"/>
<dbReference type="HOGENOM" id="CLU_934328_0_0_1"/>
<evidence type="ECO:0000259" key="2">
    <source>
        <dbReference type="Pfam" id="PF01636"/>
    </source>
</evidence>